<dbReference type="Pfam" id="PF05860">
    <property type="entry name" value="TPS"/>
    <property type="match status" value="1"/>
</dbReference>
<dbReference type="Pfam" id="PF05594">
    <property type="entry name" value="Fil_haemagg"/>
    <property type="match status" value="10"/>
</dbReference>
<evidence type="ECO:0000313" key="4">
    <source>
        <dbReference type="Proteomes" id="UP000682928"/>
    </source>
</evidence>
<dbReference type="RefSeq" id="WP_088221559.1">
    <property type="nucleotide sequence ID" value="NZ_AP024590.1"/>
</dbReference>
<dbReference type="InterPro" id="IPR012334">
    <property type="entry name" value="Pectin_lyas_fold"/>
</dbReference>
<dbReference type="Proteomes" id="UP000682928">
    <property type="component" value="Chromosome"/>
</dbReference>
<dbReference type="SMART" id="SM00912">
    <property type="entry name" value="Haemagg_act"/>
    <property type="match status" value="1"/>
</dbReference>
<dbReference type="EMBL" id="AP024590">
    <property type="protein sequence ID" value="BCU54492.1"/>
    <property type="molecule type" value="Genomic_DNA"/>
</dbReference>
<organism evidence="3 4">
    <name type="scientific">Enterobacter kobei</name>
    <dbReference type="NCBI Taxonomy" id="208224"/>
    <lineage>
        <taxon>Bacteria</taxon>
        <taxon>Pseudomonadati</taxon>
        <taxon>Pseudomonadota</taxon>
        <taxon>Gammaproteobacteria</taxon>
        <taxon>Enterobacterales</taxon>
        <taxon>Enterobacteriaceae</taxon>
        <taxon>Enterobacter</taxon>
        <taxon>Enterobacter cloacae complex</taxon>
    </lineage>
</organism>
<dbReference type="SUPFAM" id="SSF51126">
    <property type="entry name" value="Pectin lyase-like"/>
    <property type="match status" value="1"/>
</dbReference>
<dbReference type="InterPro" id="IPR008638">
    <property type="entry name" value="FhaB/CdiA-like_TPS"/>
</dbReference>
<evidence type="ECO:0000256" key="1">
    <source>
        <dbReference type="ARBA" id="ARBA00022656"/>
    </source>
</evidence>
<gene>
    <name evidence="3" type="ORF">ENKO_10860</name>
</gene>
<dbReference type="NCBIfam" id="TIGR01731">
    <property type="entry name" value="fil_hemag_20aa"/>
    <property type="match status" value="22"/>
</dbReference>
<name>A0AA86M7V4_9ENTR</name>
<dbReference type="InterPro" id="IPR008619">
    <property type="entry name" value="Filamentous_hemagglutn_rpt"/>
</dbReference>
<dbReference type="InterPro" id="IPR024973">
    <property type="entry name" value="ESPR"/>
</dbReference>
<dbReference type="Pfam" id="PF13332">
    <property type="entry name" value="Fil_haemagg_2"/>
    <property type="match status" value="3"/>
</dbReference>
<dbReference type="NCBIfam" id="TIGR01901">
    <property type="entry name" value="adhes_NPXG"/>
    <property type="match status" value="1"/>
</dbReference>
<evidence type="ECO:0000259" key="2">
    <source>
        <dbReference type="SMART" id="SM00912"/>
    </source>
</evidence>
<sequence length="2798" mass="288403">MNKNLYRIVFNKARGMLMVVADIARSGRAGSSRSSGIGHNHSRLVGKVSALSFSLWLAMGVVHTAQADIIADAGAPKNQQPTVLNSANGTTQVNIQTPSAAGVSRNNYSKFDVSQQGAILNNSHKNVQTQLGGMVTGNPWLAKGEAKIILNEVNSRDPSKLNGMIEVAGQKAQVVIANPAGITCSGCGFINTNRATLTTGQAQMNNGNLTGYNVERGEVVVDGAGMDTSGADYTDIIARSVKVNAGLWAKDLKVTTGRNQVDAAHEQISKGSDDAATRPQLAVDVSSLGGMYAGKIRMVGTEQGVGVRNAGAIGAQAGTVTLTADGRIENSGVTRGSENVAVQTAGEFSNSGVLTAGNNVQVRAASLTSSKKSVLAAGVNNDGKLVDTGDLQLDTSGQLTAGGQTLAGGNLSARGQGVDVSGGQTQAKRVLLDGGAGDLNTQNAQVNATELTARTGKLLNNNGGSLSADTVTVNAGSLSNQKGKLIQAGSGTLAVTLPGSIDNQKGQIAANGNVQLGAQSIDNTGGQVLAVAGNASLDAGTITNQDGLISASAGDGDIRSAQALNNTRGRIEAAKTQRISAAGLDNQQGVIVADGATLALNNGTFNNQSGSLLSHGTLDLSSGAINNQSGFLASGGNFTLTGGDIDNTGGQLGSEQALDARFATLKNQNGSLKSGDTMTLNGGTLDNRNGVTGAGKALTLNADEVQNQQGTLVSGDAATINAATLSNQGGQLAAQQALTLDGTTLNNDDGGLIQSGEALRISADNLSNRNSGDKGGLTSLGDMTLAAGTFDNSGGVALAGKTVDFSGTTLDNRDGQLVATDGLTLSPTASLNNAAGLMQGNGVNVITRDLNNAGGTLNSLGAMTISGDGLNNAGGTLAAKGDADITAGTLNNQNGGRVIGEGATRLHSNDLQNSGGQIQSVGDLLLDSAGGVVNNVSGLIRGGKAVTVNAVNFLNQNTLGDNQGLEGQRVALNTGSLNNQSGSILADDALTVRNNGELNNNAGALASSGLLDLGGNGLQLRNQGGTAKAGKQLTVNAGYIDGSGQLLSLGDMTLNSGQSLDNSGTIAANGNAAVTTAGDLTNSGKLLAGGALDVQSGNINNTASGEITAGRNTLNAQGTLDNRGLIDGRITRLNAGTLNNIGTGRIYGDAVGVNAGTFNNLTENGTAATLAGRERVDLGVQTLNNRDHALIYSAGDMAIGGALDDKGVATGRAGTINNHSSTIESAGNMAINAGQINNINDHFSTELVTVSQGDLTEYQHTGSTNRWKAGDEGVYVDRNSADGLFNLNTPERSGRGNDSFNQYDFTRTVEETRIKESDPAKILAGGNLTITGDQLFNDNSQIVAGGTLNIDGVTSVKNDAVTGERHTTDVGIVTYYHRIRHKGSDEQGDDRTAYVPPTAIQAITLRPGQLVSNGSVQGSNLTLNPMQTPGTDVTIARANLVNAGVNDAGHAPWQQTVSPGEPVTPPAGQQFEVNPAQGAIRIIGANTTLPDNSLFKVNPSADVPYLVETDPRFTNERQWLGSDYMQNAFTNNGDNTIKRLGDGYYEQRLVREQVVGITGQRYLDGYSNDEEQFKALMDKGITFGKQYSLKLGVALTPEQMALLTGDIVWLVNTRVQMPDGSMQNVLIPQVYAKVKPGDIDGSGALIAGNNVSMKLNGDLFNSGTIAGRRVLQLDADNITNQTGLIQGADVRLNARRDINSIDGAIVGNDTLLANAGRDINVTSTVRSADSASGENSFTRTTINSVSGIYVQGDDGKLALQSGRDITLTGAQVIASGENGKAQLVAGRDLNLDTVTTARGDKLVWNADNTLTQSSRDQTGSQVSATGGVVMGAGNDINARGAAVKTDGALAMRAGHDVNIEGVLNDSTLDERHKVVGGNGWLSKTTTTTRDTVDKQQVQGSELSAGSVNIAAGNNLTVAGSSVVGTNDVALRAGNNLTLTTMGGRNDETHLKQEKKSGLLSSGGIGFTVGSRKETTEQASQAKAGQGSMVGSLQGDTVLIAGNDYRQTGSSVASPNGNVGIQGKNVTIEAAQDTYASQYKRTVEQKGFTLAVNVPVVQALQSVINTTQTVGKSNDDRINMLAAANAAWDSARAASTMMNAAQGVMDNGTQALAQNVSVSLTYGQSKQTNTEDTTSTSALASKVNAGKQAVVVATGGEKSDINIIGSDVSGKQGTTLFADNDVNIVAAQQERHSRSDNKSSGWNAGVAVSYGQGGASFGVTAGANKGKGYGNGDDVYWRNSHVGDLDGFTSITSGGTTTLRGGQVLGKGVDITAENLNIESLQDTSRYEGKQKDMGGQVTVGFGFSASGNYSQSKVNAYYASVQEQSGVFAGENGYNINVKDHTDLKGGLITSSESAELAGRNQLSTGTLSWSDINNRSEYEGNGFGIGGSMSMNTDLGLGDHATRQSNKTVTTEEGYHVPANGYASLDKNVSFGIGHDSDSESSVTRSGINTSNITVTRPADQQQAVEGVKTDITTETAAANSGKLANNFDKDKVLKELNLQVKVTRDFKENANNQINSYLDGKQAAARADLQAAIKSGDVEKRDAALAEVYKLQYQRRFLQTLVGVVAGSPDAAITQGTLVLAATKMREETAKNSLIFPGIKQEGSDTTLLSNVSAESGAWDGLKLGGVRVGLDIICGSDNGRCKTQVDAQGNPIKDAKGVPLLEYDPAGRVSYKGDDKHPTLASLLKDEEVAGGLYGYTGGLQGDEGRFGDTHYAPGSLKGDFFDTAVESFAGTHDYIGGQVPGFYDETGNTSRDRSPFTNVASEVWTVAAIPQAAPFALSEVAPPELLELIFATSK</sequence>
<dbReference type="InterPro" id="IPR011050">
    <property type="entry name" value="Pectin_lyase_fold/virulence"/>
</dbReference>
<evidence type="ECO:0000313" key="3">
    <source>
        <dbReference type="EMBL" id="BCU54492.1"/>
    </source>
</evidence>
<accession>A0AA86M7V4</accession>
<dbReference type="GO" id="GO:0003824">
    <property type="term" value="F:catalytic activity"/>
    <property type="evidence" value="ECO:0007669"/>
    <property type="project" value="UniProtKB-ARBA"/>
</dbReference>
<dbReference type="Pfam" id="PF13018">
    <property type="entry name" value="ESPR"/>
    <property type="match status" value="1"/>
</dbReference>
<dbReference type="InterPro" id="IPR010069">
    <property type="entry name" value="CdiA_FHA1_rpt"/>
</dbReference>
<dbReference type="GO" id="GO:0090729">
    <property type="term" value="F:toxin activity"/>
    <property type="evidence" value="ECO:0007669"/>
    <property type="project" value="UniProtKB-KW"/>
</dbReference>
<proteinExistence type="predicted"/>
<keyword evidence="1" id="KW-0800">Toxin</keyword>
<reference evidence="3" key="1">
    <citation type="submission" date="2021-04" db="EMBL/GenBank/DDBJ databases">
        <title>Difference and commonality of drug resistance evolution in various bacteria. and drug sensitivity profiles.</title>
        <authorList>
            <person name="Maeda T."/>
            <person name="Shibai A."/>
            <person name="Kawada K."/>
            <person name="Kotani H."/>
            <person name="Tarusawa Y."/>
            <person name="Tanabe K."/>
            <person name="Furusawa C."/>
        </authorList>
    </citation>
    <scope>NUCLEOTIDE SEQUENCE</scope>
    <source>
        <strain evidence="3">JCM 8580</strain>
    </source>
</reference>
<feature type="domain" description="Filamentous haemagglutinin FhaB/tRNA nuclease CdiA-like TPS" evidence="2">
    <location>
        <begin position="87"/>
        <end position="207"/>
    </location>
</feature>
<dbReference type="InterPro" id="IPR025157">
    <property type="entry name" value="Hemagglutinin_rpt"/>
</dbReference>
<protein>
    <submittedName>
        <fullName evidence="3">Adhesin</fullName>
    </submittedName>
</protein>
<dbReference type="Gene3D" id="2.160.20.10">
    <property type="entry name" value="Single-stranded right-handed beta-helix, Pectin lyase-like"/>
    <property type="match status" value="1"/>
</dbReference>